<evidence type="ECO:0000313" key="2">
    <source>
        <dbReference type="EMBL" id="AEP10683.1"/>
    </source>
</evidence>
<sequence>MVFFRKGKSKGKKGGGGDAPSAPGVPPQRSPESIKLREQAMENARKARAEIGEETLQKIAAALEEKNRSAGKKARDEIRKMDKDRVAQHLKDLLADRDK</sequence>
<proteinExistence type="predicted"/>
<dbReference type="KEGG" id="mai:MICA_2381"/>
<name>G2KMJ0_MICAA</name>
<dbReference type="RefSeq" id="WP_014103906.1">
    <property type="nucleotide sequence ID" value="NC_016026.1"/>
</dbReference>
<accession>G2KMJ0</accession>
<feature type="compositionally biased region" description="Basic residues" evidence="1">
    <location>
        <begin position="1"/>
        <end position="13"/>
    </location>
</feature>
<feature type="region of interest" description="Disordered" evidence="1">
    <location>
        <begin position="65"/>
        <end position="84"/>
    </location>
</feature>
<dbReference type="EMBL" id="CP002382">
    <property type="protein sequence ID" value="AEP10683.1"/>
    <property type="molecule type" value="Genomic_DNA"/>
</dbReference>
<evidence type="ECO:0000313" key="3">
    <source>
        <dbReference type="Proteomes" id="UP000009286"/>
    </source>
</evidence>
<keyword evidence="3" id="KW-1185">Reference proteome</keyword>
<protein>
    <submittedName>
        <fullName evidence="2">Uncharacterized protein</fullName>
    </submittedName>
</protein>
<dbReference type="STRING" id="856793.MICA_2381"/>
<dbReference type="AlphaFoldDB" id="G2KMJ0"/>
<dbReference type="OrthoDB" id="9875239at2"/>
<dbReference type="Proteomes" id="UP000009286">
    <property type="component" value="Chromosome"/>
</dbReference>
<gene>
    <name evidence="2" type="ordered locus">MICA_2381</name>
</gene>
<organism evidence="2 3">
    <name type="scientific">Micavibrio aeruginosavorus (strain ARL-13)</name>
    <dbReference type="NCBI Taxonomy" id="856793"/>
    <lineage>
        <taxon>Bacteria</taxon>
        <taxon>Pseudomonadati</taxon>
        <taxon>Bdellovibrionota</taxon>
        <taxon>Bdellovibrionia</taxon>
        <taxon>Bdellovibrionales</taxon>
        <taxon>Pseudobdellovibrionaceae</taxon>
        <taxon>Micavibrio</taxon>
    </lineage>
</organism>
<feature type="region of interest" description="Disordered" evidence="1">
    <location>
        <begin position="1"/>
        <end position="32"/>
    </location>
</feature>
<dbReference type="HOGENOM" id="CLU_2330566_0_0_5"/>
<evidence type="ECO:0000256" key="1">
    <source>
        <dbReference type="SAM" id="MobiDB-lite"/>
    </source>
</evidence>
<reference evidence="2 3" key="1">
    <citation type="journal article" date="2011" name="BMC Genomics">
        <title>Genomic insights into an obligate epibiotic bacterial predator: Micavibrio aeruginosavorus ARL-13.</title>
        <authorList>
            <person name="Wang Z."/>
            <person name="Kadouri D."/>
            <person name="Wu M."/>
        </authorList>
    </citation>
    <scope>NUCLEOTIDE SEQUENCE [LARGE SCALE GENOMIC DNA]</scope>
    <source>
        <strain evidence="2 3">ARL-13</strain>
    </source>
</reference>